<name>A0ABN3D5I3_9ACTN</name>
<protein>
    <submittedName>
        <fullName evidence="2">Uncharacterized protein</fullName>
    </submittedName>
</protein>
<gene>
    <name evidence="2" type="ORF">GCM10010104_07740</name>
</gene>
<keyword evidence="1" id="KW-1133">Transmembrane helix</keyword>
<evidence type="ECO:0000256" key="1">
    <source>
        <dbReference type="SAM" id="Phobius"/>
    </source>
</evidence>
<proteinExistence type="predicted"/>
<organism evidence="2 3">
    <name type="scientific">Streptomyces indiaensis</name>
    <dbReference type="NCBI Taxonomy" id="284033"/>
    <lineage>
        <taxon>Bacteria</taxon>
        <taxon>Bacillati</taxon>
        <taxon>Actinomycetota</taxon>
        <taxon>Actinomycetes</taxon>
        <taxon>Kitasatosporales</taxon>
        <taxon>Streptomycetaceae</taxon>
        <taxon>Streptomyces</taxon>
    </lineage>
</organism>
<reference evidence="2 3" key="1">
    <citation type="journal article" date="2019" name="Int. J. Syst. Evol. Microbiol.">
        <title>The Global Catalogue of Microorganisms (GCM) 10K type strain sequencing project: providing services to taxonomists for standard genome sequencing and annotation.</title>
        <authorList>
            <consortium name="The Broad Institute Genomics Platform"/>
            <consortium name="The Broad Institute Genome Sequencing Center for Infectious Disease"/>
            <person name="Wu L."/>
            <person name="Ma J."/>
        </authorList>
    </citation>
    <scope>NUCLEOTIDE SEQUENCE [LARGE SCALE GENOMIC DNA]</scope>
    <source>
        <strain evidence="2 3">JCM 3053</strain>
    </source>
</reference>
<sequence>MAGPSGLVERLVRVRELSTGRRWAHRPERAVARSLIVGSASRSLVAGGGPRAVRSFLGPVFFPFFPFFPVFFCMCSFFSFGSLLVARLGSARGGGARDP</sequence>
<keyword evidence="1" id="KW-0472">Membrane</keyword>
<dbReference type="EMBL" id="BAAART010000018">
    <property type="protein sequence ID" value="GAA2220510.1"/>
    <property type="molecule type" value="Genomic_DNA"/>
</dbReference>
<dbReference type="Proteomes" id="UP001501474">
    <property type="component" value="Unassembled WGS sequence"/>
</dbReference>
<evidence type="ECO:0000313" key="2">
    <source>
        <dbReference type="EMBL" id="GAA2220510.1"/>
    </source>
</evidence>
<keyword evidence="3" id="KW-1185">Reference proteome</keyword>
<accession>A0ABN3D5I3</accession>
<evidence type="ECO:0000313" key="3">
    <source>
        <dbReference type="Proteomes" id="UP001501474"/>
    </source>
</evidence>
<keyword evidence="1" id="KW-0812">Transmembrane</keyword>
<feature type="transmembrane region" description="Helical" evidence="1">
    <location>
        <begin position="64"/>
        <end position="86"/>
    </location>
</feature>
<comment type="caution">
    <text evidence="2">The sequence shown here is derived from an EMBL/GenBank/DDBJ whole genome shotgun (WGS) entry which is preliminary data.</text>
</comment>